<evidence type="ECO:0000313" key="3">
    <source>
        <dbReference type="EMBL" id="MCC9642734.1"/>
    </source>
</evidence>
<dbReference type="EMBL" id="JAJKFW010000022">
    <property type="protein sequence ID" value="MCC9642734.1"/>
    <property type="molecule type" value="Genomic_DNA"/>
</dbReference>
<gene>
    <name evidence="3" type="ORF">LOC71_10640</name>
</gene>
<dbReference type="Proteomes" id="UP001430306">
    <property type="component" value="Unassembled WGS sequence"/>
</dbReference>
<evidence type="ECO:0000256" key="1">
    <source>
        <dbReference type="SAM" id="MobiDB-lite"/>
    </source>
</evidence>
<protein>
    <recommendedName>
        <fullName evidence="5">Secreted protein</fullName>
    </recommendedName>
</protein>
<feature type="chain" id="PRO_5047528250" description="Secreted protein" evidence="2">
    <location>
        <begin position="22"/>
        <end position="260"/>
    </location>
</feature>
<accession>A0ABS8NGQ5</accession>
<keyword evidence="2" id="KW-0732">Signal</keyword>
<proteinExistence type="predicted"/>
<dbReference type="InterPro" id="IPR011990">
    <property type="entry name" value="TPR-like_helical_dom_sf"/>
</dbReference>
<keyword evidence="4" id="KW-1185">Reference proteome</keyword>
<name>A0ABS8NGQ5_9BACT</name>
<evidence type="ECO:0000256" key="2">
    <source>
        <dbReference type="SAM" id="SignalP"/>
    </source>
</evidence>
<dbReference type="RefSeq" id="WP_230273651.1">
    <property type="nucleotide sequence ID" value="NZ_JAJKFW010000022.1"/>
</dbReference>
<reference evidence="3" key="1">
    <citation type="submission" date="2021-11" db="EMBL/GenBank/DDBJ databases">
        <title>Genome sequence.</title>
        <authorList>
            <person name="Sun Q."/>
        </authorList>
    </citation>
    <scope>NUCLEOTIDE SEQUENCE</scope>
    <source>
        <strain evidence="3">JC740</strain>
    </source>
</reference>
<feature type="region of interest" description="Disordered" evidence="1">
    <location>
        <begin position="144"/>
        <end position="188"/>
    </location>
</feature>
<dbReference type="SUPFAM" id="SSF48452">
    <property type="entry name" value="TPR-like"/>
    <property type="match status" value="1"/>
</dbReference>
<evidence type="ECO:0008006" key="5">
    <source>
        <dbReference type="Google" id="ProtNLM"/>
    </source>
</evidence>
<evidence type="ECO:0000313" key="4">
    <source>
        <dbReference type="Proteomes" id="UP001430306"/>
    </source>
</evidence>
<organism evidence="3 4">
    <name type="scientific">Rhodopirellula halodulae</name>
    <dbReference type="NCBI Taxonomy" id="2894198"/>
    <lineage>
        <taxon>Bacteria</taxon>
        <taxon>Pseudomonadati</taxon>
        <taxon>Planctomycetota</taxon>
        <taxon>Planctomycetia</taxon>
        <taxon>Pirellulales</taxon>
        <taxon>Pirellulaceae</taxon>
        <taxon>Rhodopirellula</taxon>
    </lineage>
</organism>
<sequence length="260" mass="26891">MKIRFASPLLLFALAIGFLTATQTNTSHAQSAVLAEIYGRGVHAYNAGNYSKAYELLSMAIDNNIRDPRAYYFRGLAANASGMGYAEGDWQMGADLEARGGDSRSIGQALSRVQGSQRLKLESIREKARLQALASGVARSNVRAGELGMSTQPAPVRPTPGANPGLQRVATPPPTPGADDNPFADDLASEDPVVESNDAFEGAMDNPLATETAPADAAAAPADAGGSPFDGGGADASNPFAPSGDANPFGAGDDDPFKDF</sequence>
<dbReference type="Gene3D" id="1.25.40.10">
    <property type="entry name" value="Tetratricopeptide repeat domain"/>
    <property type="match status" value="1"/>
</dbReference>
<feature type="region of interest" description="Disordered" evidence="1">
    <location>
        <begin position="204"/>
        <end position="260"/>
    </location>
</feature>
<feature type="signal peptide" evidence="2">
    <location>
        <begin position="1"/>
        <end position="21"/>
    </location>
</feature>
<comment type="caution">
    <text evidence="3">The sequence shown here is derived from an EMBL/GenBank/DDBJ whole genome shotgun (WGS) entry which is preliminary data.</text>
</comment>
<feature type="compositionally biased region" description="Low complexity" evidence="1">
    <location>
        <begin position="213"/>
        <end position="227"/>
    </location>
</feature>